<dbReference type="Proteomes" id="UP001596091">
    <property type="component" value="Unassembled WGS sequence"/>
</dbReference>
<evidence type="ECO:0000313" key="2">
    <source>
        <dbReference type="Proteomes" id="UP001596091"/>
    </source>
</evidence>
<keyword evidence="2" id="KW-1185">Reference proteome</keyword>
<dbReference type="RefSeq" id="WP_263340179.1">
    <property type="nucleotide sequence ID" value="NZ_JAGSYH010000005.1"/>
</dbReference>
<dbReference type="EMBL" id="JBHSPH010000005">
    <property type="protein sequence ID" value="MFC5863582.1"/>
    <property type="molecule type" value="Genomic_DNA"/>
</dbReference>
<organism evidence="1 2">
    <name type="scientific">Acidicapsa dinghuensis</name>
    <dbReference type="NCBI Taxonomy" id="2218256"/>
    <lineage>
        <taxon>Bacteria</taxon>
        <taxon>Pseudomonadati</taxon>
        <taxon>Acidobacteriota</taxon>
        <taxon>Terriglobia</taxon>
        <taxon>Terriglobales</taxon>
        <taxon>Acidobacteriaceae</taxon>
        <taxon>Acidicapsa</taxon>
    </lineage>
</organism>
<protein>
    <submittedName>
        <fullName evidence="1">Uncharacterized protein</fullName>
    </submittedName>
</protein>
<proteinExistence type="predicted"/>
<accession>A0ABW1EID5</accession>
<reference evidence="2" key="1">
    <citation type="journal article" date="2019" name="Int. J. Syst. Evol. Microbiol.">
        <title>The Global Catalogue of Microorganisms (GCM) 10K type strain sequencing project: providing services to taxonomists for standard genome sequencing and annotation.</title>
        <authorList>
            <consortium name="The Broad Institute Genomics Platform"/>
            <consortium name="The Broad Institute Genome Sequencing Center for Infectious Disease"/>
            <person name="Wu L."/>
            <person name="Ma J."/>
        </authorList>
    </citation>
    <scope>NUCLEOTIDE SEQUENCE [LARGE SCALE GENOMIC DNA]</scope>
    <source>
        <strain evidence="2">JCM 4087</strain>
    </source>
</reference>
<name>A0ABW1EID5_9BACT</name>
<comment type="caution">
    <text evidence="1">The sequence shown here is derived from an EMBL/GenBank/DDBJ whole genome shotgun (WGS) entry which is preliminary data.</text>
</comment>
<gene>
    <name evidence="1" type="ORF">ACFPT7_14845</name>
</gene>
<sequence>MVPPELMSFRAGAGGELAESLDTSVIGKCGANLTAPGVSTQC</sequence>
<evidence type="ECO:0000313" key="1">
    <source>
        <dbReference type="EMBL" id="MFC5863582.1"/>
    </source>
</evidence>